<reference evidence="2" key="1">
    <citation type="submission" date="2017-01" db="EMBL/GenBank/DDBJ databases">
        <authorList>
            <person name="Varghese N."/>
            <person name="Submissions S."/>
        </authorList>
    </citation>
    <scope>NUCLEOTIDE SEQUENCE [LARGE SCALE GENOMIC DNA]</scope>
    <source>
        <strain evidence="2">DSM 22306</strain>
    </source>
</reference>
<evidence type="ECO:0000313" key="1">
    <source>
        <dbReference type="EMBL" id="SIS75916.1"/>
    </source>
</evidence>
<dbReference type="AlphaFoldDB" id="A0A1N7LPZ1"/>
<dbReference type="OrthoDB" id="6114836at2"/>
<organism evidence="1 2">
    <name type="scientific">Neptunomonas antarctica</name>
    <dbReference type="NCBI Taxonomy" id="619304"/>
    <lineage>
        <taxon>Bacteria</taxon>
        <taxon>Pseudomonadati</taxon>
        <taxon>Pseudomonadota</taxon>
        <taxon>Gammaproteobacteria</taxon>
        <taxon>Oceanospirillales</taxon>
        <taxon>Oceanospirillaceae</taxon>
        <taxon>Neptunomonas</taxon>
    </lineage>
</organism>
<gene>
    <name evidence="1" type="ORF">SAMN05421760_104234</name>
</gene>
<keyword evidence="2" id="KW-1185">Reference proteome</keyword>
<proteinExistence type="predicted"/>
<dbReference type="Proteomes" id="UP000185999">
    <property type="component" value="Unassembled WGS sequence"/>
</dbReference>
<accession>A0A1N7LPZ1</accession>
<protein>
    <submittedName>
        <fullName evidence="1">Uncharacterized protein</fullName>
    </submittedName>
</protein>
<dbReference type="STRING" id="619304.SAMN05421760_104234"/>
<dbReference type="RefSeq" id="WP_054341320.1">
    <property type="nucleotide sequence ID" value="NZ_FTOE01000004.1"/>
</dbReference>
<dbReference type="EMBL" id="FTOE01000004">
    <property type="protein sequence ID" value="SIS75916.1"/>
    <property type="molecule type" value="Genomic_DNA"/>
</dbReference>
<evidence type="ECO:0000313" key="2">
    <source>
        <dbReference type="Proteomes" id="UP000185999"/>
    </source>
</evidence>
<sequence length="316" mass="35940">MLRFSQRLQAPDTSEDLIPGSTFSQGHAFSLLEPESDVSSIVTEAELRLLAEWFVPDLISILNKPEEYADKYAADYTRFHERAGCAIEALLGSIQPDLLTVRFGVGGVFADLNVPFQLNEKVLVRIWRHERPVSHWIRKEHEELKEIAVLGRPYALASAALVVQKMSCMRRLDAIKNQCYDAYLRQIYLRAFNFYGISPLSYEELGVKGVDPWMQVASSKVLIPAACTGRQLQLFARRQFRDFKIPFEVFSILKNLPLQLPVSQRLNVTNWTDFLQNELSASWMRGESGQWIEKSLDAISESESSASVNAQGYMLD</sequence>
<name>A0A1N7LPZ1_9GAMM</name>